<dbReference type="EMBL" id="QZWG01000001">
    <property type="protein sequence ID" value="RZC31068.1"/>
    <property type="molecule type" value="Genomic_DNA"/>
</dbReference>
<keyword evidence="2" id="KW-1185">Reference proteome</keyword>
<comment type="caution">
    <text evidence="1">The sequence shown here is derived from an EMBL/GenBank/DDBJ whole genome shotgun (WGS) entry which is preliminary data.</text>
</comment>
<dbReference type="AlphaFoldDB" id="A0A445M6A7"/>
<proteinExistence type="predicted"/>
<evidence type="ECO:0000313" key="1">
    <source>
        <dbReference type="EMBL" id="RZC31068.1"/>
    </source>
</evidence>
<organism evidence="1 2">
    <name type="scientific">Glycine soja</name>
    <name type="common">Wild soybean</name>
    <dbReference type="NCBI Taxonomy" id="3848"/>
    <lineage>
        <taxon>Eukaryota</taxon>
        <taxon>Viridiplantae</taxon>
        <taxon>Streptophyta</taxon>
        <taxon>Embryophyta</taxon>
        <taxon>Tracheophyta</taxon>
        <taxon>Spermatophyta</taxon>
        <taxon>Magnoliopsida</taxon>
        <taxon>eudicotyledons</taxon>
        <taxon>Gunneridae</taxon>
        <taxon>Pentapetalae</taxon>
        <taxon>rosids</taxon>
        <taxon>fabids</taxon>
        <taxon>Fabales</taxon>
        <taxon>Fabaceae</taxon>
        <taxon>Papilionoideae</taxon>
        <taxon>50 kb inversion clade</taxon>
        <taxon>NPAAA clade</taxon>
        <taxon>indigoferoid/millettioid clade</taxon>
        <taxon>Phaseoleae</taxon>
        <taxon>Glycine</taxon>
        <taxon>Glycine subgen. Soja</taxon>
    </lineage>
</organism>
<dbReference type="Proteomes" id="UP000289340">
    <property type="component" value="Chromosome 1"/>
</dbReference>
<accession>A0A445M6A7</accession>
<sequence>MGSKVPSHIRALPCRVTNLCCKLAPWPPSNPSTHEMRFLWIEAGEEVRSFAAAVAALKLKLVRRTLSTIMRGQIYSEEVRPNGEDVRSGTVEERRRVVVVIVEGCNMEED</sequence>
<gene>
    <name evidence="1" type="ORF">D0Y65_002186</name>
</gene>
<protein>
    <submittedName>
        <fullName evidence="1">Uncharacterized protein</fullName>
    </submittedName>
</protein>
<reference evidence="1 2" key="1">
    <citation type="submission" date="2018-09" db="EMBL/GenBank/DDBJ databases">
        <title>A high-quality reference genome of wild soybean provides a powerful tool to mine soybean genomes.</title>
        <authorList>
            <person name="Xie M."/>
            <person name="Chung C.Y.L."/>
            <person name="Li M.-W."/>
            <person name="Wong F.-L."/>
            <person name="Chan T.-F."/>
            <person name="Lam H.-M."/>
        </authorList>
    </citation>
    <scope>NUCLEOTIDE SEQUENCE [LARGE SCALE GENOMIC DNA]</scope>
    <source>
        <strain evidence="2">cv. W05</strain>
        <tissue evidence="1">Hypocotyl of etiolated seedlings</tissue>
    </source>
</reference>
<evidence type="ECO:0000313" key="2">
    <source>
        <dbReference type="Proteomes" id="UP000289340"/>
    </source>
</evidence>
<name>A0A445M6A7_GLYSO</name>